<dbReference type="Pfam" id="PF00075">
    <property type="entry name" value="RNase_H"/>
    <property type="match status" value="1"/>
</dbReference>
<dbReference type="EMBL" id="OP589309">
    <property type="protein sequence ID" value="UZV39935.1"/>
    <property type="molecule type" value="Genomic_DNA"/>
</dbReference>
<dbReference type="InterPro" id="IPR044730">
    <property type="entry name" value="RNase_H-like_dom_plant"/>
</dbReference>
<dbReference type="InterPro" id="IPR012337">
    <property type="entry name" value="RNaseH-like_sf"/>
</dbReference>
<name>A0AAE9TI91_9CAUD</name>
<dbReference type="SUPFAM" id="SSF53098">
    <property type="entry name" value="Ribonuclease H-like"/>
    <property type="match status" value="1"/>
</dbReference>
<dbReference type="Proteomes" id="UP001220400">
    <property type="component" value="Segment"/>
</dbReference>
<evidence type="ECO:0000313" key="3">
    <source>
        <dbReference type="Proteomes" id="UP001220400"/>
    </source>
</evidence>
<organism evidence="2 3">
    <name type="scientific">Leptolyngbya phage LPP-1</name>
    <dbReference type="NCBI Taxonomy" id="2996049"/>
    <lineage>
        <taxon>Viruses</taxon>
        <taxon>Duplodnaviria</taxon>
        <taxon>Heunggongvirae</taxon>
        <taxon>Uroviricota</taxon>
        <taxon>Caudoviricetes</taxon>
        <taxon>Saffermanviridae</taxon>
        <taxon>Morrisvirus</taxon>
        <taxon>Morrisvirus LPP1</taxon>
    </lineage>
</organism>
<dbReference type="CDD" id="cd06222">
    <property type="entry name" value="RNase_H_like"/>
    <property type="match status" value="1"/>
</dbReference>
<evidence type="ECO:0000259" key="1">
    <source>
        <dbReference type="PROSITE" id="PS50879"/>
    </source>
</evidence>
<feature type="domain" description="RNase H type-1" evidence="1">
    <location>
        <begin position="14"/>
        <end position="148"/>
    </location>
</feature>
<dbReference type="Gene3D" id="3.30.420.10">
    <property type="entry name" value="Ribonuclease H-like superfamily/Ribonuclease H"/>
    <property type="match status" value="1"/>
</dbReference>
<dbReference type="GO" id="GO:0003676">
    <property type="term" value="F:nucleic acid binding"/>
    <property type="evidence" value="ECO:0007669"/>
    <property type="project" value="InterPro"/>
</dbReference>
<sequence>MKMLETIKPNRPKVGSKWTIHCDGATLESNPSAIGGWGFAVWCDGRLFFAAHGQIVGHITNQTAEMIAVMKATMWCHQKGLQVCTIVSDSKVSVDVMNQDSTLKNPRLLRVEAAIRHSLYFIEPVFEHVTRDNPYQRFSDYLANLGNHGDRAYSSLEQHQALLDSYNRW</sequence>
<reference evidence="2" key="1">
    <citation type="journal article" date="2023" name="Harmful Algae">
        <title>Sequencing the genomes of LPP-1, the first isolated cyanophage, and its relative LPP-2 reveal different integration mechanisms in closely related phages.</title>
        <authorList>
            <person name="Shaalan H."/>
            <person name="Cattan-Tsaushu E."/>
            <person name="Li K."/>
            <person name="Avrani S."/>
        </authorList>
    </citation>
    <scope>NUCLEOTIDE SEQUENCE</scope>
</reference>
<proteinExistence type="predicted"/>
<keyword evidence="3" id="KW-1185">Reference proteome</keyword>
<protein>
    <submittedName>
        <fullName evidence="2">Ribonuclease H</fullName>
    </submittedName>
</protein>
<gene>
    <name evidence="2" type="ORF">LPP1_g09</name>
</gene>
<evidence type="ECO:0000313" key="2">
    <source>
        <dbReference type="EMBL" id="UZV39935.1"/>
    </source>
</evidence>
<dbReference type="InterPro" id="IPR036397">
    <property type="entry name" value="RNaseH_sf"/>
</dbReference>
<dbReference type="GO" id="GO:0004523">
    <property type="term" value="F:RNA-DNA hybrid ribonuclease activity"/>
    <property type="evidence" value="ECO:0007669"/>
    <property type="project" value="InterPro"/>
</dbReference>
<dbReference type="InterPro" id="IPR002156">
    <property type="entry name" value="RNaseH_domain"/>
</dbReference>
<accession>A0AAE9TI91</accession>
<dbReference type="PROSITE" id="PS50879">
    <property type="entry name" value="RNASE_H_1"/>
    <property type="match status" value="1"/>
</dbReference>